<dbReference type="STRING" id="56107.Cylst_6162"/>
<evidence type="ECO:0000313" key="1">
    <source>
        <dbReference type="EMBL" id="AFZ28129.1"/>
    </source>
</evidence>
<dbReference type="Pfam" id="PF11805">
    <property type="entry name" value="DUF3326"/>
    <property type="match status" value="1"/>
</dbReference>
<name>K9X7Q0_9NOST</name>
<accession>K9X7Q0</accession>
<dbReference type="Proteomes" id="UP000010475">
    <property type="component" value="Chromosome"/>
</dbReference>
<dbReference type="InterPro" id="IPR021763">
    <property type="entry name" value="DUF3326"/>
</dbReference>
<evidence type="ECO:0008006" key="3">
    <source>
        <dbReference type="Google" id="ProtNLM"/>
    </source>
</evidence>
<proteinExistence type="predicted"/>
<organism evidence="1 2">
    <name type="scientific">Cylindrospermum stagnale PCC 7417</name>
    <dbReference type="NCBI Taxonomy" id="56107"/>
    <lineage>
        <taxon>Bacteria</taxon>
        <taxon>Bacillati</taxon>
        <taxon>Cyanobacteriota</taxon>
        <taxon>Cyanophyceae</taxon>
        <taxon>Nostocales</taxon>
        <taxon>Nostocaceae</taxon>
        <taxon>Cylindrospermum</taxon>
    </lineage>
</organism>
<protein>
    <recommendedName>
        <fullName evidence="3">DUF3326 domain-containing protein</fullName>
    </recommendedName>
</protein>
<dbReference type="RefSeq" id="WP_015211361.1">
    <property type="nucleotide sequence ID" value="NC_019757.1"/>
</dbReference>
<keyword evidence="2" id="KW-1185">Reference proteome</keyword>
<reference evidence="1 2" key="1">
    <citation type="submission" date="2012-06" db="EMBL/GenBank/DDBJ databases">
        <title>Finished chromosome of genome of Cylindrospermum stagnale PCC 7417.</title>
        <authorList>
            <consortium name="US DOE Joint Genome Institute"/>
            <person name="Gugger M."/>
            <person name="Coursin T."/>
            <person name="Rippka R."/>
            <person name="Tandeau De Marsac N."/>
            <person name="Huntemann M."/>
            <person name="Wei C.-L."/>
            <person name="Han J."/>
            <person name="Detter J.C."/>
            <person name="Han C."/>
            <person name="Tapia R."/>
            <person name="Chen A."/>
            <person name="Kyrpides N."/>
            <person name="Mavromatis K."/>
            <person name="Markowitz V."/>
            <person name="Szeto E."/>
            <person name="Ivanova N."/>
            <person name="Pagani I."/>
            <person name="Pati A."/>
            <person name="Goodwin L."/>
            <person name="Nordberg H.P."/>
            <person name="Cantor M.N."/>
            <person name="Hua S.X."/>
            <person name="Woyke T."/>
            <person name="Kerfeld C.A."/>
        </authorList>
    </citation>
    <scope>NUCLEOTIDE SEQUENCE [LARGE SCALE GENOMIC DNA]</scope>
    <source>
        <strain evidence="1 2">PCC 7417</strain>
    </source>
</reference>
<evidence type="ECO:0000313" key="2">
    <source>
        <dbReference type="Proteomes" id="UP000010475"/>
    </source>
</evidence>
<dbReference type="AlphaFoldDB" id="K9X7Q0"/>
<dbReference type="eggNOG" id="COG0388">
    <property type="taxonomic scope" value="Bacteria"/>
</dbReference>
<dbReference type="PANTHER" id="PTHR36891:SF1">
    <property type="entry name" value="OS01G0127400 PROTEIN"/>
    <property type="match status" value="1"/>
</dbReference>
<dbReference type="PANTHER" id="PTHR36891">
    <property type="entry name" value="OS01G0127400 PROTEIN"/>
    <property type="match status" value="1"/>
</dbReference>
<sequence>MENLIIIAQYKVYVRVEVNRVSLIVSQVITKAFEIECSPKQLIWSEIAHRIGELGLPGTPIRLILTALRENKLVFESSFLETDRKPVWPSLLNIRPRQISSAKPFVAVSIIPTGVRAEIGGFAGDATPSVNLLAKACDYLVVNPNSVTASDLYYASDNVLYLEGNLICHLLLGHTTLIPETRTKIGVIIEKTQEKFLNNILNALNALRTVGGINIDPVVVTGGQVRTKCTYSPYGHASGEFEGIDELMKALDIVAQTDTNAVAFSTTLLVEDEVRQQYYNKESIPNPWGGAEAILTHMTTNFYPFTAAHSPLLLDEAHTMFGTLGDPRDGAELISSSFLCSTLRGLTHSPRLAKFDTPLPSGCQGISVENVSAVVMPESSVGNIPFFASLEQNIPVILVRDNYTQYEVTPSILGIDHERRKIYYVNSYMEASGLLLALRHGIAPEATTRPIPPIEPIFL</sequence>
<dbReference type="HOGENOM" id="CLU_035655_0_0_3"/>
<dbReference type="EMBL" id="CP003642">
    <property type="protein sequence ID" value="AFZ28129.1"/>
    <property type="molecule type" value="Genomic_DNA"/>
</dbReference>
<dbReference type="KEGG" id="csg:Cylst_6162"/>
<dbReference type="PATRIC" id="fig|56107.3.peg.6770"/>
<gene>
    <name evidence="1" type="ORF">Cylst_6162</name>
</gene>